<name>A0A4R8DQ10_9BACT</name>
<dbReference type="OrthoDB" id="9789181at2"/>
<keyword evidence="5" id="KW-1185">Reference proteome</keyword>
<dbReference type="InterPro" id="IPR050595">
    <property type="entry name" value="Bact_response_regulator"/>
</dbReference>
<proteinExistence type="predicted"/>
<evidence type="ECO:0000256" key="1">
    <source>
        <dbReference type="ARBA" id="ARBA00022553"/>
    </source>
</evidence>
<dbReference type="InterPro" id="IPR011006">
    <property type="entry name" value="CheY-like_superfamily"/>
</dbReference>
<protein>
    <submittedName>
        <fullName evidence="4">Response regulator receiver domain-containing protein</fullName>
    </submittedName>
</protein>
<dbReference type="SMART" id="SM00448">
    <property type="entry name" value="REC"/>
    <property type="match status" value="1"/>
</dbReference>
<evidence type="ECO:0000313" key="4">
    <source>
        <dbReference type="EMBL" id="TDW99494.1"/>
    </source>
</evidence>
<dbReference type="Gene3D" id="3.40.50.2300">
    <property type="match status" value="1"/>
</dbReference>
<reference evidence="4 5" key="1">
    <citation type="submission" date="2019-03" db="EMBL/GenBank/DDBJ databases">
        <title>Genomic Encyclopedia of Type Strains, Phase IV (KMG-IV): sequencing the most valuable type-strain genomes for metagenomic binning, comparative biology and taxonomic classification.</title>
        <authorList>
            <person name="Goeker M."/>
        </authorList>
    </citation>
    <scope>NUCLEOTIDE SEQUENCE [LARGE SCALE GENOMIC DNA]</scope>
    <source>
        <strain evidence="4 5">DSM 100059</strain>
    </source>
</reference>
<feature type="modified residue" description="4-aspartylphosphate" evidence="2">
    <location>
        <position position="52"/>
    </location>
</feature>
<dbReference type="GO" id="GO:0000160">
    <property type="term" value="P:phosphorelay signal transduction system"/>
    <property type="evidence" value="ECO:0007669"/>
    <property type="project" value="InterPro"/>
</dbReference>
<gene>
    <name evidence="4" type="ORF">EDB95_0504</name>
</gene>
<dbReference type="CDD" id="cd00156">
    <property type="entry name" value="REC"/>
    <property type="match status" value="1"/>
</dbReference>
<dbReference type="PANTHER" id="PTHR44591:SF3">
    <property type="entry name" value="RESPONSE REGULATORY DOMAIN-CONTAINING PROTEIN"/>
    <property type="match status" value="1"/>
</dbReference>
<dbReference type="PANTHER" id="PTHR44591">
    <property type="entry name" value="STRESS RESPONSE REGULATOR PROTEIN 1"/>
    <property type="match status" value="1"/>
</dbReference>
<dbReference type="Proteomes" id="UP000294498">
    <property type="component" value="Unassembled WGS sequence"/>
</dbReference>
<dbReference type="Pfam" id="PF00072">
    <property type="entry name" value="Response_reg"/>
    <property type="match status" value="1"/>
</dbReference>
<accession>A0A4R8DQ10</accession>
<feature type="domain" description="Response regulatory" evidence="3">
    <location>
        <begin position="3"/>
        <end position="111"/>
    </location>
</feature>
<organism evidence="4 5">
    <name type="scientific">Dinghuibacter silviterrae</name>
    <dbReference type="NCBI Taxonomy" id="1539049"/>
    <lineage>
        <taxon>Bacteria</taxon>
        <taxon>Pseudomonadati</taxon>
        <taxon>Bacteroidota</taxon>
        <taxon>Chitinophagia</taxon>
        <taxon>Chitinophagales</taxon>
        <taxon>Chitinophagaceae</taxon>
        <taxon>Dinghuibacter</taxon>
    </lineage>
</organism>
<dbReference type="SUPFAM" id="SSF52172">
    <property type="entry name" value="CheY-like"/>
    <property type="match status" value="1"/>
</dbReference>
<dbReference type="EMBL" id="SODV01000001">
    <property type="protein sequence ID" value="TDW99494.1"/>
    <property type="molecule type" value="Genomic_DNA"/>
</dbReference>
<evidence type="ECO:0000256" key="2">
    <source>
        <dbReference type="PROSITE-ProRule" id="PRU00169"/>
    </source>
</evidence>
<evidence type="ECO:0000259" key="3">
    <source>
        <dbReference type="PROSITE" id="PS50110"/>
    </source>
</evidence>
<dbReference type="PROSITE" id="PS50110">
    <property type="entry name" value="RESPONSE_REGULATORY"/>
    <property type="match status" value="1"/>
</dbReference>
<keyword evidence="1 2" id="KW-0597">Phosphoprotein</keyword>
<evidence type="ECO:0000313" key="5">
    <source>
        <dbReference type="Proteomes" id="UP000294498"/>
    </source>
</evidence>
<sequence>MKKVLVIDDEVDFCLLMKQFLQRKGYAVEIAHTLAEGLDKLQEYHPDLVFLDNNLPDGTGWEMAFSLMRLHPKLKINLISAFKNLMTPVDSQQVRVLEKPVSFSALEAYLY</sequence>
<dbReference type="RefSeq" id="WP_133990237.1">
    <property type="nucleotide sequence ID" value="NZ_SODV01000001.1"/>
</dbReference>
<dbReference type="AlphaFoldDB" id="A0A4R8DQ10"/>
<comment type="caution">
    <text evidence="4">The sequence shown here is derived from an EMBL/GenBank/DDBJ whole genome shotgun (WGS) entry which is preliminary data.</text>
</comment>
<dbReference type="InterPro" id="IPR001789">
    <property type="entry name" value="Sig_transdc_resp-reg_receiver"/>
</dbReference>